<dbReference type="EMBL" id="CM001887">
    <property type="protein sequence ID" value="EOY30676.1"/>
    <property type="molecule type" value="Genomic_DNA"/>
</dbReference>
<sequence length="71" mass="7821">MPKLVIAFILGVNIALLMLNMISSYHVCWNTIYELEGFGPGGTGPVEVIVVGCSQSWIEMYLSISYLSTIH</sequence>
<keyword evidence="2" id="KW-1185">Reference proteome</keyword>
<organism evidence="1 2">
    <name type="scientific">Theobroma cacao</name>
    <name type="common">Cacao</name>
    <name type="synonym">Cocoa</name>
    <dbReference type="NCBI Taxonomy" id="3641"/>
    <lineage>
        <taxon>Eukaryota</taxon>
        <taxon>Viridiplantae</taxon>
        <taxon>Streptophyta</taxon>
        <taxon>Embryophyta</taxon>
        <taxon>Tracheophyta</taxon>
        <taxon>Spermatophyta</taxon>
        <taxon>Magnoliopsida</taxon>
        <taxon>eudicotyledons</taxon>
        <taxon>Gunneridae</taxon>
        <taxon>Pentapetalae</taxon>
        <taxon>rosids</taxon>
        <taxon>malvids</taxon>
        <taxon>Malvales</taxon>
        <taxon>Malvaceae</taxon>
        <taxon>Byttnerioideae</taxon>
        <taxon>Theobroma</taxon>
    </lineage>
</organism>
<protein>
    <submittedName>
        <fullName evidence="1">Uncharacterized protein</fullName>
    </submittedName>
</protein>
<dbReference type="Proteomes" id="UP000026915">
    <property type="component" value="Chromosome 9"/>
</dbReference>
<dbReference type="InParanoid" id="A0A061GMF3"/>
<name>A0A061GMF3_THECC</name>
<accession>A0A061GMF3</accession>
<reference evidence="1 2" key="1">
    <citation type="journal article" date="2013" name="Genome Biol.">
        <title>The genome sequence of the most widely cultivated cacao type and its use to identify candidate genes regulating pod color.</title>
        <authorList>
            <person name="Motamayor J.C."/>
            <person name="Mockaitis K."/>
            <person name="Schmutz J."/>
            <person name="Haiminen N."/>
            <person name="Iii D.L."/>
            <person name="Cornejo O."/>
            <person name="Findley S.D."/>
            <person name="Zheng P."/>
            <person name="Utro F."/>
            <person name="Royaert S."/>
            <person name="Saski C."/>
            <person name="Jenkins J."/>
            <person name="Podicheti R."/>
            <person name="Zhao M."/>
            <person name="Scheffler B.E."/>
            <person name="Stack J.C."/>
            <person name="Feltus F.A."/>
            <person name="Mustiga G.M."/>
            <person name="Amores F."/>
            <person name="Phillips W."/>
            <person name="Marelli J.P."/>
            <person name="May G.D."/>
            <person name="Shapiro H."/>
            <person name="Ma J."/>
            <person name="Bustamante C.D."/>
            <person name="Schnell R.J."/>
            <person name="Main D."/>
            <person name="Gilbert D."/>
            <person name="Parida L."/>
            <person name="Kuhn D.N."/>
        </authorList>
    </citation>
    <scope>NUCLEOTIDE SEQUENCE [LARGE SCALE GENOMIC DNA]</scope>
    <source>
        <strain evidence="2">cv. Matina 1-6</strain>
    </source>
</reference>
<evidence type="ECO:0000313" key="1">
    <source>
        <dbReference type="EMBL" id="EOY30676.1"/>
    </source>
</evidence>
<proteinExistence type="predicted"/>
<dbReference type="Gramene" id="EOY30676">
    <property type="protein sequence ID" value="EOY30676"/>
    <property type="gene ID" value="TCM_037803"/>
</dbReference>
<dbReference type="AlphaFoldDB" id="A0A061GMF3"/>
<gene>
    <name evidence="1" type="ORF">TCM_037803</name>
</gene>
<evidence type="ECO:0000313" key="2">
    <source>
        <dbReference type="Proteomes" id="UP000026915"/>
    </source>
</evidence>
<dbReference type="HOGENOM" id="CLU_2745204_0_0_1"/>